<dbReference type="Proteomes" id="UP000235672">
    <property type="component" value="Unassembled WGS sequence"/>
</dbReference>
<dbReference type="STRING" id="1745343.A0A2J6QLM6"/>
<keyword evidence="4" id="KW-0732">Signal</keyword>
<keyword evidence="5 8" id="KW-0378">Hydrolase</keyword>
<dbReference type="InterPro" id="IPR016286">
    <property type="entry name" value="FUC_metazoa-typ"/>
</dbReference>
<dbReference type="OrthoDB" id="6039950at2759"/>
<proteinExistence type="inferred from homology"/>
<dbReference type="InterPro" id="IPR000933">
    <property type="entry name" value="Glyco_hydro_29"/>
</dbReference>
<sequence>MFFQTINWLDSTKELVSLTLPNVTRGSNSGPGGAAINTRLHIFSLSMLPATGSAIDLEVQFARTTQLWLPDTNKTQIVEVIIDNVGSEWVLANNSVKVEVSSSGLKTVVPGYIHRLQPGDQAKVQVGVVNAEGFPTGTSGEATVVISGVGVNASYTFNATFGITEYEATYESIYSHETPSWYDGAKYGIFIHWGVYSVPGWGNSGSREGYAEWYWYHMNQGPDTSDQTYQYNLATYGPNHNYDDFIQNFTASAFNPKDWVDLFADAGAQYFVQVSKHHDGYAIFDLPATVTQRTSVAQFPHRNLLQELFDAAATYQPSLHRATYYSLPEWFNPAYAKYGFSLWPGGNATNPYTNQTLPYTGFVEVGDYITDVILPEMEVLAAMGTEIMWCDIGGPNLTAQFASQWFNEQAQMGKQVVMNSRCGLPGDFDTPEYARYDAVQVRKWESNLGMDPFSYGYNRATPASAYMNASTLITSLLDIISKNGNFLLDVGPQANGTIIDVEANTLREAGVWIKDHAEAIFNTTYWFVTPEENEGGKMVRFTQTREAFYVISLTKPGGSLVVETPVPWVVGDEVTVVGGCMNGTVVPSSKVNGSLVLELSEEVVGAELFAWVFKIDFLGGMDK</sequence>
<dbReference type="PRINTS" id="PR00741">
    <property type="entry name" value="GLHYDRLASE29"/>
</dbReference>
<comment type="similarity">
    <text evidence="2">Belongs to the glycosyl hydrolase 29 family.</text>
</comment>
<dbReference type="PANTHER" id="PTHR10030:SF37">
    <property type="entry name" value="ALPHA-L-FUCOSIDASE-RELATED"/>
    <property type="match status" value="1"/>
</dbReference>
<comment type="function">
    <text evidence="1">Alpha-L-fucosidase is responsible for hydrolyzing the alpha-1,6-linked fucose joined to the reducing-end N-acetylglucosamine of the carbohydrate moieties of glycoproteins.</text>
</comment>
<accession>A0A2J6QLM6</accession>
<keyword evidence="6" id="KW-0326">Glycosidase</keyword>
<dbReference type="EC" id="3.2.1.51" evidence="3"/>
<protein>
    <recommendedName>
        <fullName evidence="3">alpha-L-fucosidase</fullName>
        <ecNumber evidence="3">3.2.1.51</ecNumber>
    </recommendedName>
</protein>
<dbReference type="EMBL" id="KZ613466">
    <property type="protein sequence ID" value="PMD27150.1"/>
    <property type="molecule type" value="Genomic_DNA"/>
</dbReference>
<dbReference type="SUPFAM" id="SSF51445">
    <property type="entry name" value="(Trans)glycosidases"/>
    <property type="match status" value="1"/>
</dbReference>
<dbReference type="InterPro" id="IPR017853">
    <property type="entry name" value="GH"/>
</dbReference>
<evidence type="ECO:0000256" key="5">
    <source>
        <dbReference type="ARBA" id="ARBA00022801"/>
    </source>
</evidence>
<evidence type="ECO:0000256" key="4">
    <source>
        <dbReference type="ARBA" id="ARBA00022729"/>
    </source>
</evidence>
<dbReference type="AlphaFoldDB" id="A0A2J6QLM6"/>
<organism evidence="8 9">
    <name type="scientific">Hyaloscypha hepaticicola</name>
    <dbReference type="NCBI Taxonomy" id="2082293"/>
    <lineage>
        <taxon>Eukaryota</taxon>
        <taxon>Fungi</taxon>
        <taxon>Dikarya</taxon>
        <taxon>Ascomycota</taxon>
        <taxon>Pezizomycotina</taxon>
        <taxon>Leotiomycetes</taxon>
        <taxon>Helotiales</taxon>
        <taxon>Hyaloscyphaceae</taxon>
        <taxon>Hyaloscypha</taxon>
    </lineage>
</organism>
<dbReference type="Gene3D" id="3.20.20.80">
    <property type="entry name" value="Glycosidases"/>
    <property type="match status" value="1"/>
</dbReference>
<name>A0A2J6QLM6_9HELO</name>
<evidence type="ECO:0000259" key="7">
    <source>
        <dbReference type="Pfam" id="PF01120"/>
    </source>
</evidence>
<evidence type="ECO:0000313" key="8">
    <source>
        <dbReference type="EMBL" id="PMD27150.1"/>
    </source>
</evidence>
<dbReference type="InterPro" id="IPR057739">
    <property type="entry name" value="Glyco_hydro_29_N"/>
</dbReference>
<dbReference type="GO" id="GO:0004560">
    <property type="term" value="F:alpha-L-fucosidase activity"/>
    <property type="evidence" value="ECO:0007669"/>
    <property type="project" value="UniProtKB-EC"/>
</dbReference>
<keyword evidence="9" id="KW-1185">Reference proteome</keyword>
<reference evidence="8 9" key="1">
    <citation type="submission" date="2016-05" db="EMBL/GenBank/DDBJ databases">
        <title>A degradative enzymes factory behind the ericoid mycorrhizal symbiosis.</title>
        <authorList>
            <consortium name="DOE Joint Genome Institute"/>
            <person name="Martino E."/>
            <person name="Morin E."/>
            <person name="Grelet G."/>
            <person name="Kuo A."/>
            <person name="Kohler A."/>
            <person name="Daghino S."/>
            <person name="Barry K."/>
            <person name="Choi C."/>
            <person name="Cichocki N."/>
            <person name="Clum A."/>
            <person name="Copeland A."/>
            <person name="Hainaut M."/>
            <person name="Haridas S."/>
            <person name="Labutti K."/>
            <person name="Lindquist E."/>
            <person name="Lipzen A."/>
            <person name="Khouja H.-R."/>
            <person name="Murat C."/>
            <person name="Ohm R."/>
            <person name="Olson A."/>
            <person name="Spatafora J."/>
            <person name="Veneault-Fourrey C."/>
            <person name="Henrissat B."/>
            <person name="Grigoriev I."/>
            <person name="Martin F."/>
            <person name="Perotto S."/>
        </authorList>
    </citation>
    <scope>NUCLEOTIDE SEQUENCE [LARGE SCALE GENOMIC DNA]</scope>
    <source>
        <strain evidence="8 9">UAMH 7357</strain>
    </source>
</reference>
<dbReference type="GO" id="GO:0016139">
    <property type="term" value="P:glycoside catabolic process"/>
    <property type="evidence" value="ECO:0007669"/>
    <property type="project" value="TreeGrafter"/>
</dbReference>
<dbReference type="SMART" id="SM00812">
    <property type="entry name" value="Alpha_L_fucos"/>
    <property type="match status" value="1"/>
</dbReference>
<dbReference type="GO" id="GO:0006004">
    <property type="term" value="P:fucose metabolic process"/>
    <property type="evidence" value="ECO:0007669"/>
    <property type="project" value="InterPro"/>
</dbReference>
<evidence type="ECO:0000256" key="6">
    <source>
        <dbReference type="ARBA" id="ARBA00023295"/>
    </source>
</evidence>
<evidence type="ECO:0000256" key="1">
    <source>
        <dbReference type="ARBA" id="ARBA00004071"/>
    </source>
</evidence>
<evidence type="ECO:0000256" key="2">
    <source>
        <dbReference type="ARBA" id="ARBA00007951"/>
    </source>
</evidence>
<evidence type="ECO:0000313" key="9">
    <source>
        <dbReference type="Proteomes" id="UP000235672"/>
    </source>
</evidence>
<evidence type="ECO:0000256" key="3">
    <source>
        <dbReference type="ARBA" id="ARBA00012662"/>
    </source>
</evidence>
<dbReference type="PANTHER" id="PTHR10030">
    <property type="entry name" value="ALPHA-L-FUCOSIDASE"/>
    <property type="match status" value="1"/>
</dbReference>
<dbReference type="Pfam" id="PF01120">
    <property type="entry name" value="Alpha_L_fucos"/>
    <property type="match status" value="1"/>
</dbReference>
<gene>
    <name evidence="8" type="ORF">NA56DRAFT_561787</name>
</gene>
<feature type="domain" description="Glycoside hydrolase family 29 N-terminal" evidence="7">
    <location>
        <begin position="164"/>
        <end position="518"/>
    </location>
</feature>